<dbReference type="HAMAP" id="MF_01818">
    <property type="entry name" value="RNase_Z_BN"/>
    <property type="match status" value="1"/>
</dbReference>
<feature type="binding site" evidence="8">
    <location>
        <position position="211"/>
    </location>
    <ligand>
        <name>Zn(2+)</name>
        <dbReference type="ChEBI" id="CHEBI:29105"/>
        <label>2</label>
        <note>catalytic</note>
    </ligand>
</feature>
<evidence type="ECO:0000313" key="10">
    <source>
        <dbReference type="EMBL" id="ARD84356.1"/>
    </source>
</evidence>
<dbReference type="OrthoDB" id="85118at2157"/>
<sequence>MNMASNIRITFLGTGGSMPKPGRSLPAVAIQVDDILNLFDCGEGTQKQFMKSGVSFMSLSNIFISHFHADHFLGLPGLLNSLSFMGRTEDLNIFGPVGAVNFIRNAITLGYGRISYNINVVEVIPGTSYNLGKFTIRTLANNHTVPSISYSLEEKDLTKIDRKKVDEIGFPVYRLEELRKNGKVELNGKEYLLNDVAMGIKKGRKIVYTGDTRPVPEMPEFAKNADVLIHDTTMDSSMEPMVNEYGHSSARQAAESALKGGVKKLFLFHYSSRYNDLDILLKDAKKVFPESYLSHELEQYDIEKNDRLISIS</sequence>
<dbReference type="PANTHER" id="PTHR46018">
    <property type="entry name" value="ZINC PHOSPHODIESTERASE ELAC PROTEIN 1"/>
    <property type="match status" value="1"/>
</dbReference>
<keyword evidence="5 8" id="KW-0255">Endonuclease</keyword>
<comment type="subunit">
    <text evidence="1 8">Homodimer.</text>
</comment>
<keyword evidence="3 8" id="KW-0540">Nuclease</keyword>
<evidence type="ECO:0000256" key="1">
    <source>
        <dbReference type="ARBA" id="ARBA00011738"/>
    </source>
</evidence>
<reference evidence="11 13" key="2">
    <citation type="submission" date="2020-05" db="EMBL/GenBank/DDBJ databases">
        <authorList>
            <person name="Zhang R."/>
        </authorList>
    </citation>
    <scope>NUCLEOTIDE SEQUENCE [LARGE SCALE GENOMIC DNA]</scope>
    <source>
        <strain evidence="11 13">DSM 28986</strain>
    </source>
</reference>
<dbReference type="AlphaFoldDB" id="A0A1V0N2Q3"/>
<evidence type="ECO:0000256" key="6">
    <source>
        <dbReference type="ARBA" id="ARBA00022801"/>
    </source>
</evidence>
<feature type="binding site" evidence="8">
    <location>
        <position position="68"/>
    </location>
    <ligand>
        <name>Zn(2+)</name>
        <dbReference type="ChEBI" id="CHEBI:29105"/>
        <label>1</label>
        <note>catalytic</note>
    </ligand>
</feature>
<protein>
    <recommendedName>
        <fullName evidence="8">Ribonuclease Z</fullName>
        <shortName evidence="8">RNase Z</shortName>
        <ecNumber evidence="8">3.1.26.11</ecNumber>
    </recommendedName>
    <alternativeName>
        <fullName evidence="8">tRNA 3 endonuclease</fullName>
    </alternativeName>
    <alternativeName>
        <fullName evidence="8">tRNase Z</fullName>
    </alternativeName>
</protein>
<keyword evidence="6 8" id="KW-0378">Hydrolase</keyword>
<evidence type="ECO:0000256" key="8">
    <source>
        <dbReference type="HAMAP-Rule" id="MF_01818"/>
    </source>
</evidence>
<dbReference type="InterPro" id="IPR013471">
    <property type="entry name" value="RNase_Z/BN"/>
</dbReference>
<keyword evidence="4 8" id="KW-0479">Metal-binding</keyword>
<feature type="binding site" evidence="8">
    <location>
        <position position="71"/>
    </location>
    <ligand>
        <name>Zn(2+)</name>
        <dbReference type="ChEBI" id="CHEBI:29105"/>
        <label>2</label>
        <note>catalytic</note>
    </ligand>
</feature>
<dbReference type="EC" id="3.1.26.11" evidence="8"/>
<dbReference type="STRING" id="74969.FAD_0441"/>
<dbReference type="Pfam" id="PF12706">
    <property type="entry name" value="Lactamase_B_2"/>
    <property type="match status" value="1"/>
</dbReference>
<dbReference type="KEGG" id="fai:FAD_0441"/>
<keyword evidence="2 8" id="KW-0819">tRNA processing</keyword>
<dbReference type="Proteomes" id="UP000546917">
    <property type="component" value="Unassembled WGS sequence"/>
</dbReference>
<dbReference type="InterPro" id="IPR036866">
    <property type="entry name" value="RibonucZ/Hydroxyglut_hydro"/>
</dbReference>
<feature type="binding site" evidence="8">
    <location>
        <position position="70"/>
    </location>
    <ligand>
        <name>Zn(2+)</name>
        <dbReference type="ChEBI" id="CHEBI:29105"/>
        <label>2</label>
        <note>catalytic</note>
    </ligand>
</feature>
<evidence type="ECO:0000256" key="3">
    <source>
        <dbReference type="ARBA" id="ARBA00022722"/>
    </source>
</evidence>
<comment type="cofactor">
    <cofactor evidence="8">
        <name>Zn(2+)</name>
        <dbReference type="ChEBI" id="CHEBI:29105"/>
    </cofactor>
    <text evidence="8">Binds 2 Zn(2+) ions.</text>
</comment>
<evidence type="ECO:0000256" key="2">
    <source>
        <dbReference type="ARBA" id="ARBA00022694"/>
    </source>
</evidence>
<feature type="binding site" evidence="8">
    <location>
        <position position="211"/>
    </location>
    <ligand>
        <name>Zn(2+)</name>
        <dbReference type="ChEBI" id="CHEBI:29105"/>
        <label>1</label>
        <note>catalytic</note>
    </ligand>
</feature>
<dbReference type="CDD" id="cd07717">
    <property type="entry name" value="RNaseZ_ZiPD-like_MBL-fold"/>
    <property type="match status" value="1"/>
</dbReference>
<dbReference type="GO" id="GO:0042781">
    <property type="term" value="F:3'-tRNA processing endoribonuclease activity"/>
    <property type="evidence" value="ECO:0007669"/>
    <property type="project" value="UniProtKB-UniRule"/>
</dbReference>
<dbReference type="Proteomes" id="UP000192050">
    <property type="component" value="Chromosome"/>
</dbReference>
<name>A0A1V0N2Q3_9ARCH</name>
<comment type="similarity">
    <text evidence="8">Belongs to the RNase Z family.</text>
</comment>
<feature type="binding site" evidence="8">
    <location>
        <position position="143"/>
    </location>
    <ligand>
        <name>Zn(2+)</name>
        <dbReference type="ChEBI" id="CHEBI:29105"/>
        <label>1</label>
        <note>catalytic</note>
    </ligand>
</feature>
<evidence type="ECO:0000313" key="12">
    <source>
        <dbReference type="Proteomes" id="UP000192050"/>
    </source>
</evidence>
<dbReference type="EMBL" id="CP015363">
    <property type="protein sequence ID" value="ARD84356.1"/>
    <property type="molecule type" value="Genomic_DNA"/>
</dbReference>
<dbReference type="SUPFAM" id="SSF56281">
    <property type="entry name" value="Metallo-hydrolase/oxidoreductase"/>
    <property type="match status" value="1"/>
</dbReference>
<dbReference type="PANTHER" id="PTHR46018:SF2">
    <property type="entry name" value="ZINC PHOSPHODIESTERASE ELAC PROTEIN 1"/>
    <property type="match status" value="1"/>
</dbReference>
<evidence type="ECO:0000259" key="9">
    <source>
        <dbReference type="Pfam" id="PF12706"/>
    </source>
</evidence>
<dbReference type="NCBIfam" id="NF000801">
    <property type="entry name" value="PRK00055.1-3"/>
    <property type="match status" value="1"/>
</dbReference>
<proteinExistence type="inferred from homology"/>
<feature type="binding site" evidence="8">
    <location>
        <position position="269"/>
    </location>
    <ligand>
        <name>Zn(2+)</name>
        <dbReference type="ChEBI" id="CHEBI:29105"/>
        <label>2</label>
        <note>catalytic</note>
    </ligand>
</feature>
<reference evidence="10 12" key="1">
    <citation type="submission" date="2011-10" db="EMBL/GenBank/DDBJ databases">
        <title>Metabolic and evolutionary patterns in the extreme acidophile Ferroplasma acidiphilum.</title>
        <authorList>
            <person name="Golyshina O.V."/>
            <person name="Kozyavkin S.A."/>
            <person name="Tatusov R.L."/>
            <person name="Slesarev A.I."/>
            <person name="Golyshin P.N."/>
        </authorList>
    </citation>
    <scope>NUCLEOTIDE SEQUENCE [LARGE SCALE GENOMIC DNA]</scope>
    <source>
        <strain evidence="10">Berkeley</strain>
        <strain evidence="12">Y</strain>
    </source>
</reference>
<evidence type="ECO:0000256" key="7">
    <source>
        <dbReference type="ARBA" id="ARBA00022833"/>
    </source>
</evidence>
<keyword evidence="12" id="KW-1185">Reference proteome</keyword>
<evidence type="ECO:0000313" key="13">
    <source>
        <dbReference type="Proteomes" id="UP000546917"/>
    </source>
</evidence>
<dbReference type="NCBIfam" id="TIGR02651">
    <property type="entry name" value="RNase_Z"/>
    <property type="match status" value="1"/>
</dbReference>
<feature type="active site" description="Proton acceptor" evidence="8">
    <location>
        <position position="70"/>
    </location>
</feature>
<keyword evidence="7 8" id="KW-0862">Zinc</keyword>
<dbReference type="GO" id="GO:0008270">
    <property type="term" value="F:zinc ion binding"/>
    <property type="evidence" value="ECO:0007669"/>
    <property type="project" value="UniProtKB-UniRule"/>
</dbReference>
<feature type="binding site" evidence="8">
    <location>
        <position position="66"/>
    </location>
    <ligand>
        <name>Zn(2+)</name>
        <dbReference type="ChEBI" id="CHEBI:29105"/>
        <label>1</label>
        <note>catalytic</note>
    </ligand>
</feature>
<comment type="catalytic activity">
    <reaction evidence="8">
        <text>Endonucleolytic cleavage of RNA, removing extra 3' nucleotides from tRNA precursor, generating 3' termini of tRNAs. A 3'-hydroxy group is left at the tRNA terminus and a 5'-phosphoryl group is left at the trailer molecule.</text>
        <dbReference type="EC" id="3.1.26.11"/>
    </reaction>
</comment>
<dbReference type="EMBL" id="JABGBP010000124">
    <property type="protein sequence ID" value="NOL59961.1"/>
    <property type="molecule type" value="Genomic_DNA"/>
</dbReference>
<comment type="function">
    <text evidence="8">Zinc phosphodiesterase, which displays some tRNA 3'-processing endonuclease activity. Probably involved in tRNA maturation, by removing a 3'-trailer from precursor tRNA.</text>
</comment>
<evidence type="ECO:0000313" key="11">
    <source>
        <dbReference type="EMBL" id="NOL59961.1"/>
    </source>
</evidence>
<organism evidence="10 12">
    <name type="scientific">Ferroplasma acidiphilum</name>
    <dbReference type="NCBI Taxonomy" id="74969"/>
    <lineage>
        <taxon>Archaea</taxon>
        <taxon>Methanobacteriati</taxon>
        <taxon>Thermoplasmatota</taxon>
        <taxon>Thermoplasmata</taxon>
        <taxon>Thermoplasmatales</taxon>
        <taxon>Ferroplasmaceae</taxon>
        <taxon>Ferroplasma</taxon>
    </lineage>
</organism>
<gene>
    <name evidence="8 11" type="primary">rnz</name>
    <name evidence="10" type="ORF">FAD_0441</name>
    <name evidence="11" type="ORF">HLB00_03825</name>
</gene>
<dbReference type="Gene3D" id="3.60.15.10">
    <property type="entry name" value="Ribonuclease Z/Hydroxyacylglutathione hydrolase-like"/>
    <property type="match status" value="1"/>
</dbReference>
<accession>A0A1V0N2Q3</accession>
<feature type="domain" description="Metallo-beta-lactamase" evidence="9">
    <location>
        <begin position="201"/>
        <end position="270"/>
    </location>
</feature>
<evidence type="ECO:0000256" key="4">
    <source>
        <dbReference type="ARBA" id="ARBA00022723"/>
    </source>
</evidence>
<dbReference type="Pfam" id="PF23023">
    <property type="entry name" value="Anti-Pycsar_Apyc1"/>
    <property type="match status" value="1"/>
</dbReference>
<evidence type="ECO:0000256" key="5">
    <source>
        <dbReference type="ARBA" id="ARBA00022759"/>
    </source>
</evidence>
<dbReference type="InterPro" id="IPR001279">
    <property type="entry name" value="Metallo-B-lactamas"/>
</dbReference>